<reference evidence="9" key="1">
    <citation type="submission" date="2013-08" db="EMBL/GenBank/DDBJ databases">
        <authorList>
            <person name="Mendez C."/>
            <person name="Richter M."/>
            <person name="Ferrer M."/>
            <person name="Sanchez J."/>
        </authorList>
    </citation>
    <scope>NUCLEOTIDE SEQUENCE</scope>
</reference>
<dbReference type="Gene3D" id="3.30.300.10">
    <property type="match status" value="1"/>
</dbReference>
<keyword evidence="5" id="KW-0332">GMP biosynthesis</keyword>
<comment type="pathway">
    <text evidence="1">Purine metabolism; GMP biosynthesis; GMP from XMP (L-Gln route): step 1/1.</text>
</comment>
<evidence type="ECO:0000256" key="1">
    <source>
        <dbReference type="ARBA" id="ARBA00005153"/>
    </source>
</evidence>
<dbReference type="EC" id="6.3.5.2" evidence="2"/>
<feature type="domain" description="GMP synthase C-terminal" evidence="8">
    <location>
        <begin position="13"/>
        <end position="104"/>
    </location>
</feature>
<keyword evidence="6" id="KW-0658">Purine biosynthesis</keyword>
<protein>
    <recommendedName>
        <fullName evidence="2">GMP synthase (glutamine-hydrolyzing)</fullName>
        <ecNumber evidence="2">6.3.5.2</ecNumber>
    </recommendedName>
</protein>
<accession>T1A6V0</accession>
<evidence type="ECO:0000256" key="3">
    <source>
        <dbReference type="ARBA" id="ARBA00022598"/>
    </source>
</evidence>
<name>T1A6V0_9ZZZZ</name>
<evidence type="ECO:0000256" key="5">
    <source>
        <dbReference type="ARBA" id="ARBA00022749"/>
    </source>
</evidence>
<keyword evidence="3 9" id="KW-0436">Ligase</keyword>
<evidence type="ECO:0000256" key="4">
    <source>
        <dbReference type="ARBA" id="ARBA00022741"/>
    </source>
</evidence>
<dbReference type="Pfam" id="PF00958">
    <property type="entry name" value="GMP_synt_C"/>
    <property type="match status" value="1"/>
</dbReference>
<keyword evidence="4" id="KW-0547">Nucleotide-binding</keyword>
<dbReference type="PANTHER" id="PTHR11922">
    <property type="entry name" value="GMP SYNTHASE-RELATED"/>
    <property type="match status" value="1"/>
</dbReference>
<dbReference type="PANTHER" id="PTHR11922:SF2">
    <property type="entry name" value="GMP SYNTHASE [GLUTAMINE-HYDROLYZING]"/>
    <property type="match status" value="1"/>
</dbReference>
<gene>
    <name evidence="9" type="ORF">B2A_05264</name>
</gene>
<evidence type="ECO:0000256" key="6">
    <source>
        <dbReference type="ARBA" id="ARBA00022755"/>
    </source>
</evidence>
<dbReference type="GO" id="GO:0005829">
    <property type="term" value="C:cytosol"/>
    <property type="evidence" value="ECO:0007669"/>
    <property type="project" value="TreeGrafter"/>
</dbReference>
<dbReference type="GO" id="GO:0003921">
    <property type="term" value="F:GMP synthase activity"/>
    <property type="evidence" value="ECO:0007669"/>
    <property type="project" value="TreeGrafter"/>
</dbReference>
<sequence>METVRGADWIVIDEIKHSGLYGQVWQSFAILTPVSSVGVMGDFRTYANVVAVRIVTSEDGMTADWARVPYDVLADISRRIVNEVPGVNRVVYDISSKPPSTIEWE</sequence>
<dbReference type="SUPFAM" id="SSF54810">
    <property type="entry name" value="GMP synthetase C-terminal dimerisation domain"/>
    <property type="match status" value="1"/>
</dbReference>
<keyword evidence="7" id="KW-0067">ATP-binding</keyword>
<dbReference type="InterPro" id="IPR001674">
    <property type="entry name" value="GMP_synth_C"/>
</dbReference>
<organism evidence="9">
    <name type="scientific">mine drainage metagenome</name>
    <dbReference type="NCBI Taxonomy" id="410659"/>
    <lineage>
        <taxon>unclassified sequences</taxon>
        <taxon>metagenomes</taxon>
        <taxon>ecological metagenomes</taxon>
    </lineage>
</organism>
<dbReference type="GO" id="GO:0005524">
    <property type="term" value="F:ATP binding"/>
    <property type="evidence" value="ECO:0007669"/>
    <property type="project" value="UniProtKB-KW"/>
</dbReference>
<dbReference type="AlphaFoldDB" id="T1A6V0"/>
<evidence type="ECO:0000313" key="9">
    <source>
        <dbReference type="EMBL" id="EQD56416.1"/>
    </source>
</evidence>
<evidence type="ECO:0000256" key="7">
    <source>
        <dbReference type="ARBA" id="ARBA00022840"/>
    </source>
</evidence>
<dbReference type="EMBL" id="AUZZ01003640">
    <property type="protein sequence ID" value="EQD56416.1"/>
    <property type="molecule type" value="Genomic_DNA"/>
</dbReference>
<evidence type="ECO:0000256" key="2">
    <source>
        <dbReference type="ARBA" id="ARBA00012746"/>
    </source>
</evidence>
<dbReference type="FunFam" id="3.30.300.10:FF:000002">
    <property type="entry name" value="GMP synthase [glutamine-hydrolyzing]"/>
    <property type="match status" value="1"/>
</dbReference>
<proteinExistence type="predicted"/>
<evidence type="ECO:0000259" key="8">
    <source>
        <dbReference type="Pfam" id="PF00958"/>
    </source>
</evidence>
<reference evidence="9" key="2">
    <citation type="journal article" date="2014" name="ISME J.">
        <title>Microbial stratification in low pH oxic and suboxic macroscopic growths along an acid mine drainage.</title>
        <authorList>
            <person name="Mendez-Garcia C."/>
            <person name="Mesa V."/>
            <person name="Sprenger R.R."/>
            <person name="Richter M."/>
            <person name="Diez M.S."/>
            <person name="Solano J."/>
            <person name="Bargiela R."/>
            <person name="Golyshina O.V."/>
            <person name="Manteca A."/>
            <person name="Ramos J.L."/>
            <person name="Gallego J.R."/>
            <person name="Llorente I."/>
            <person name="Martins Dos Santos V.A."/>
            <person name="Jensen O.N."/>
            <person name="Pelaez A.I."/>
            <person name="Sanchez J."/>
            <person name="Ferrer M."/>
        </authorList>
    </citation>
    <scope>NUCLEOTIDE SEQUENCE</scope>
</reference>
<comment type="caution">
    <text evidence="9">The sequence shown here is derived from an EMBL/GenBank/DDBJ whole genome shotgun (WGS) entry which is preliminary data.</text>
</comment>